<keyword evidence="5" id="KW-0804">Transcription</keyword>
<dbReference type="Gene3D" id="1.10.10.10">
    <property type="entry name" value="Winged helix-like DNA-binding domain superfamily/Winged helix DNA-binding domain"/>
    <property type="match status" value="1"/>
</dbReference>
<dbReference type="InterPro" id="IPR013325">
    <property type="entry name" value="RNA_pol_sigma_r2"/>
</dbReference>
<dbReference type="GO" id="GO:0003677">
    <property type="term" value="F:DNA binding"/>
    <property type="evidence" value="ECO:0007669"/>
    <property type="project" value="UniProtKB-KW"/>
</dbReference>
<dbReference type="InterPro" id="IPR013324">
    <property type="entry name" value="RNA_pol_sigma_r3/r4-like"/>
</dbReference>
<accession>A0A1I7HDV7</accession>
<evidence type="ECO:0000256" key="6">
    <source>
        <dbReference type="SAM" id="MobiDB-lite"/>
    </source>
</evidence>
<dbReference type="InterPro" id="IPR007627">
    <property type="entry name" value="RNA_pol_sigma70_r2"/>
</dbReference>
<evidence type="ECO:0000259" key="7">
    <source>
        <dbReference type="Pfam" id="PF04542"/>
    </source>
</evidence>
<dbReference type="Proteomes" id="UP000183508">
    <property type="component" value="Unassembled WGS sequence"/>
</dbReference>
<dbReference type="SUPFAM" id="SSF88659">
    <property type="entry name" value="Sigma3 and sigma4 domains of RNA polymerase sigma factors"/>
    <property type="match status" value="1"/>
</dbReference>
<dbReference type="InterPro" id="IPR039425">
    <property type="entry name" value="RNA_pol_sigma-70-like"/>
</dbReference>
<evidence type="ECO:0000256" key="4">
    <source>
        <dbReference type="ARBA" id="ARBA00023125"/>
    </source>
</evidence>
<feature type="region of interest" description="Disordered" evidence="6">
    <location>
        <begin position="168"/>
        <end position="188"/>
    </location>
</feature>
<protein>
    <submittedName>
        <fullName evidence="9">RNA polymerase sigma-70 factor, ECF subfamily</fullName>
    </submittedName>
</protein>
<sequence>MDGPKTDTRPEDIQDVHGFSRFAEAVVPRALRLAARWTGDVQLAEDLVQEALTRTWQTRHRIRTSPEAWMLRILWRLFLNERRRSRPEDLPWDVHGGAAAQGIPQERALDRMWIGELLALLPERDRQLLAMRYGEDLTVQQIAAITGMREGTVKARLSRALRRLREMGEGAGGPSAAGRWGCGETDGG</sequence>
<dbReference type="PANTHER" id="PTHR43133:SF50">
    <property type="entry name" value="ECF RNA POLYMERASE SIGMA FACTOR SIGM"/>
    <property type="match status" value="1"/>
</dbReference>
<dbReference type="AlphaFoldDB" id="A0A1I7HDV7"/>
<evidence type="ECO:0000256" key="5">
    <source>
        <dbReference type="ARBA" id="ARBA00023163"/>
    </source>
</evidence>
<dbReference type="GO" id="GO:0016987">
    <property type="term" value="F:sigma factor activity"/>
    <property type="evidence" value="ECO:0007669"/>
    <property type="project" value="UniProtKB-KW"/>
</dbReference>
<dbReference type="InterPro" id="IPR013249">
    <property type="entry name" value="RNA_pol_sigma70_r4_t2"/>
</dbReference>
<feature type="compositionally biased region" description="Gly residues" evidence="6">
    <location>
        <begin position="169"/>
        <end position="188"/>
    </location>
</feature>
<dbReference type="SUPFAM" id="SSF88946">
    <property type="entry name" value="Sigma2 domain of RNA polymerase sigma factors"/>
    <property type="match status" value="1"/>
</dbReference>
<dbReference type="EMBL" id="FPBV01000004">
    <property type="protein sequence ID" value="SFU58918.1"/>
    <property type="molecule type" value="Genomic_DNA"/>
</dbReference>
<dbReference type="Pfam" id="PF04542">
    <property type="entry name" value="Sigma70_r2"/>
    <property type="match status" value="1"/>
</dbReference>
<evidence type="ECO:0000256" key="1">
    <source>
        <dbReference type="ARBA" id="ARBA00010641"/>
    </source>
</evidence>
<dbReference type="RefSeq" id="WP_074950325.1">
    <property type="nucleotide sequence ID" value="NZ_FPBV01000004.1"/>
</dbReference>
<evidence type="ECO:0000256" key="3">
    <source>
        <dbReference type="ARBA" id="ARBA00023082"/>
    </source>
</evidence>
<dbReference type="GO" id="GO:0006352">
    <property type="term" value="P:DNA-templated transcription initiation"/>
    <property type="evidence" value="ECO:0007669"/>
    <property type="project" value="InterPro"/>
</dbReference>
<keyword evidence="4" id="KW-0238">DNA-binding</keyword>
<proteinExistence type="inferred from homology"/>
<keyword evidence="3" id="KW-0731">Sigma factor</keyword>
<gene>
    <name evidence="9" type="ORF">SAMN05421543_104142</name>
</gene>
<dbReference type="NCBIfam" id="TIGR02937">
    <property type="entry name" value="sigma70-ECF"/>
    <property type="match status" value="1"/>
</dbReference>
<dbReference type="CDD" id="cd06171">
    <property type="entry name" value="Sigma70_r4"/>
    <property type="match status" value="1"/>
</dbReference>
<dbReference type="Gene3D" id="1.10.1740.10">
    <property type="match status" value="1"/>
</dbReference>
<feature type="domain" description="RNA polymerase sigma-70 region 2" evidence="7">
    <location>
        <begin position="24"/>
        <end position="86"/>
    </location>
</feature>
<dbReference type="InterPro" id="IPR014284">
    <property type="entry name" value="RNA_pol_sigma-70_dom"/>
</dbReference>
<comment type="similarity">
    <text evidence="1">Belongs to the sigma-70 factor family. ECF subfamily.</text>
</comment>
<evidence type="ECO:0000256" key="2">
    <source>
        <dbReference type="ARBA" id="ARBA00023015"/>
    </source>
</evidence>
<evidence type="ECO:0000259" key="8">
    <source>
        <dbReference type="Pfam" id="PF08281"/>
    </source>
</evidence>
<organism evidence="9 10">
    <name type="scientific">Alicyclobacillus macrosporangiidus</name>
    <dbReference type="NCBI Taxonomy" id="392015"/>
    <lineage>
        <taxon>Bacteria</taxon>
        <taxon>Bacillati</taxon>
        <taxon>Bacillota</taxon>
        <taxon>Bacilli</taxon>
        <taxon>Bacillales</taxon>
        <taxon>Alicyclobacillaceae</taxon>
        <taxon>Alicyclobacillus</taxon>
    </lineage>
</organism>
<dbReference type="STRING" id="392015.SAMN05421543_104142"/>
<evidence type="ECO:0000313" key="9">
    <source>
        <dbReference type="EMBL" id="SFU58918.1"/>
    </source>
</evidence>
<keyword evidence="2" id="KW-0805">Transcription regulation</keyword>
<dbReference type="Pfam" id="PF08281">
    <property type="entry name" value="Sigma70_r4_2"/>
    <property type="match status" value="1"/>
</dbReference>
<name>A0A1I7HDV7_9BACL</name>
<dbReference type="PANTHER" id="PTHR43133">
    <property type="entry name" value="RNA POLYMERASE ECF-TYPE SIGMA FACTO"/>
    <property type="match status" value="1"/>
</dbReference>
<reference evidence="10" key="1">
    <citation type="submission" date="2016-10" db="EMBL/GenBank/DDBJ databases">
        <authorList>
            <person name="Varghese N."/>
        </authorList>
    </citation>
    <scope>NUCLEOTIDE SEQUENCE [LARGE SCALE GENOMIC DNA]</scope>
    <source>
        <strain evidence="10">DSM 17980</strain>
    </source>
</reference>
<feature type="domain" description="RNA polymerase sigma factor 70 region 4 type 2" evidence="8">
    <location>
        <begin position="112"/>
        <end position="164"/>
    </location>
</feature>
<keyword evidence="10" id="KW-1185">Reference proteome</keyword>
<evidence type="ECO:0000313" key="10">
    <source>
        <dbReference type="Proteomes" id="UP000183508"/>
    </source>
</evidence>
<dbReference type="InterPro" id="IPR036388">
    <property type="entry name" value="WH-like_DNA-bd_sf"/>
</dbReference>